<dbReference type="Proteomes" id="UP000729402">
    <property type="component" value="Unassembled WGS sequence"/>
</dbReference>
<comment type="caution">
    <text evidence="1">The sequence shown here is derived from an EMBL/GenBank/DDBJ whole genome shotgun (WGS) entry which is preliminary data.</text>
</comment>
<evidence type="ECO:0000313" key="1">
    <source>
        <dbReference type="EMBL" id="KAG8087996.1"/>
    </source>
</evidence>
<proteinExistence type="predicted"/>
<dbReference type="AlphaFoldDB" id="A0A8J5WDF7"/>
<dbReference type="EMBL" id="JAAALK010000082">
    <property type="protein sequence ID" value="KAG8087996.1"/>
    <property type="molecule type" value="Genomic_DNA"/>
</dbReference>
<gene>
    <name evidence="1" type="ORF">GUJ93_ZPchr0010g8975</name>
</gene>
<reference evidence="1" key="1">
    <citation type="journal article" date="2021" name="bioRxiv">
        <title>Whole Genome Assembly and Annotation of Northern Wild Rice, Zizania palustris L., Supports a Whole Genome Duplication in the Zizania Genus.</title>
        <authorList>
            <person name="Haas M."/>
            <person name="Kono T."/>
            <person name="Macchietto M."/>
            <person name="Millas R."/>
            <person name="McGilp L."/>
            <person name="Shao M."/>
            <person name="Duquette J."/>
            <person name="Hirsch C.N."/>
            <person name="Kimball J."/>
        </authorList>
    </citation>
    <scope>NUCLEOTIDE SEQUENCE</scope>
    <source>
        <tissue evidence="1">Fresh leaf tissue</tissue>
    </source>
</reference>
<reference evidence="1" key="2">
    <citation type="submission" date="2021-02" db="EMBL/GenBank/DDBJ databases">
        <authorList>
            <person name="Kimball J.A."/>
            <person name="Haas M.W."/>
            <person name="Macchietto M."/>
            <person name="Kono T."/>
            <person name="Duquette J."/>
            <person name="Shao M."/>
        </authorList>
    </citation>
    <scope>NUCLEOTIDE SEQUENCE</scope>
    <source>
        <tissue evidence="1">Fresh leaf tissue</tissue>
    </source>
</reference>
<sequence length="78" mass="9185">MATESIEMRVLAKAEMKDTVTGFLLTEVDSVDLRKKTNYLIIDNRMISYEFDTFFLMLIWRCSKVIHRRSISCFTACH</sequence>
<protein>
    <submittedName>
        <fullName evidence="1">Uncharacterized protein</fullName>
    </submittedName>
</protein>
<organism evidence="1 2">
    <name type="scientific">Zizania palustris</name>
    <name type="common">Northern wild rice</name>
    <dbReference type="NCBI Taxonomy" id="103762"/>
    <lineage>
        <taxon>Eukaryota</taxon>
        <taxon>Viridiplantae</taxon>
        <taxon>Streptophyta</taxon>
        <taxon>Embryophyta</taxon>
        <taxon>Tracheophyta</taxon>
        <taxon>Spermatophyta</taxon>
        <taxon>Magnoliopsida</taxon>
        <taxon>Liliopsida</taxon>
        <taxon>Poales</taxon>
        <taxon>Poaceae</taxon>
        <taxon>BOP clade</taxon>
        <taxon>Oryzoideae</taxon>
        <taxon>Oryzeae</taxon>
        <taxon>Zizaniinae</taxon>
        <taxon>Zizania</taxon>
    </lineage>
</organism>
<accession>A0A8J5WDF7</accession>
<evidence type="ECO:0000313" key="2">
    <source>
        <dbReference type="Proteomes" id="UP000729402"/>
    </source>
</evidence>
<dbReference type="OrthoDB" id="10261947at2759"/>
<name>A0A8J5WDF7_ZIZPA</name>
<keyword evidence="2" id="KW-1185">Reference proteome</keyword>